<proteinExistence type="predicted"/>
<organism evidence="1">
    <name type="scientific">marine metagenome</name>
    <dbReference type="NCBI Taxonomy" id="408172"/>
    <lineage>
        <taxon>unclassified sequences</taxon>
        <taxon>metagenomes</taxon>
        <taxon>ecological metagenomes</taxon>
    </lineage>
</organism>
<evidence type="ECO:0000313" key="1">
    <source>
        <dbReference type="EMBL" id="SVB09814.1"/>
    </source>
</evidence>
<dbReference type="EMBL" id="UINC01028584">
    <property type="protein sequence ID" value="SVB09814.1"/>
    <property type="molecule type" value="Genomic_DNA"/>
</dbReference>
<gene>
    <name evidence="1" type="ORF">METZ01_LOCUS162668</name>
</gene>
<protein>
    <submittedName>
        <fullName evidence="1">Uncharacterized protein</fullName>
    </submittedName>
</protein>
<reference evidence="1" key="1">
    <citation type="submission" date="2018-05" db="EMBL/GenBank/DDBJ databases">
        <authorList>
            <person name="Lanie J.A."/>
            <person name="Ng W.-L."/>
            <person name="Kazmierczak K.M."/>
            <person name="Andrzejewski T.M."/>
            <person name="Davidsen T.M."/>
            <person name="Wayne K.J."/>
            <person name="Tettelin H."/>
            <person name="Glass J.I."/>
            <person name="Rusch D."/>
            <person name="Podicherti R."/>
            <person name="Tsui H.-C.T."/>
            <person name="Winkler M.E."/>
        </authorList>
    </citation>
    <scope>NUCLEOTIDE SEQUENCE</scope>
</reference>
<accession>A0A382B855</accession>
<dbReference type="AlphaFoldDB" id="A0A382B855"/>
<sequence>MPFQWYVQNVYDSANRKGFNIPQEEVESTVRYFLQWKGREICPHCMGRWQ</sequence>
<name>A0A382B855_9ZZZZ</name>